<keyword evidence="1" id="KW-1133">Transmembrane helix</keyword>
<protein>
    <recommendedName>
        <fullName evidence="4">DUF4386 family protein</fullName>
    </recommendedName>
</protein>
<keyword evidence="3" id="KW-1185">Reference proteome</keyword>
<comment type="caution">
    <text evidence="2">The sequence shown here is derived from an EMBL/GenBank/DDBJ whole genome shotgun (WGS) entry which is preliminary data.</text>
</comment>
<gene>
    <name evidence="2" type="ORF">CG710_015510</name>
</gene>
<feature type="transmembrane region" description="Helical" evidence="1">
    <location>
        <begin position="158"/>
        <end position="180"/>
    </location>
</feature>
<keyword evidence="1" id="KW-0812">Transmembrane</keyword>
<name>A0A371JC82_9FIRM</name>
<accession>A0A371JC82</accession>
<dbReference type="AlphaFoldDB" id="A0A371JC82"/>
<dbReference type="RefSeq" id="WP_094375741.1">
    <property type="nucleotide sequence ID" value="NZ_NOKA02000042.1"/>
</dbReference>
<evidence type="ECO:0008006" key="4">
    <source>
        <dbReference type="Google" id="ProtNLM"/>
    </source>
</evidence>
<evidence type="ECO:0000256" key="1">
    <source>
        <dbReference type="SAM" id="Phobius"/>
    </source>
</evidence>
<dbReference type="Proteomes" id="UP000216411">
    <property type="component" value="Unassembled WGS sequence"/>
</dbReference>
<feature type="transmembrane region" description="Helical" evidence="1">
    <location>
        <begin position="218"/>
        <end position="238"/>
    </location>
</feature>
<sequence length="264" mass="29444">MSKFNLDIYKEQNKAMTVRERSILKFGAIFTVISAILYFIITVMIVIDPVGMYISGGEGFETLLNNPYINIGWRALFALQNIISIIVIRAFTLYVAKGNDKHYGLLSFCNIIMTAGVFIAAINWVHFIEVTKIMLNQYQAGISMDIITGIHYFPIDSFFLWTWGMYGLGFLCTNLIALITGKFSKKMGILGIICGSQLILLVIFYIKGASIQIAGVPYSLMMLCAGLLGGITGPIFMFSCKKYYLAGHNAMEVTDESISYKLQS</sequence>
<proteinExistence type="predicted"/>
<feature type="transmembrane region" description="Helical" evidence="1">
    <location>
        <begin position="23"/>
        <end position="47"/>
    </location>
</feature>
<dbReference type="EMBL" id="NOKA02000042">
    <property type="protein sequence ID" value="RDY30276.1"/>
    <property type="molecule type" value="Genomic_DNA"/>
</dbReference>
<evidence type="ECO:0000313" key="3">
    <source>
        <dbReference type="Proteomes" id="UP000216411"/>
    </source>
</evidence>
<dbReference type="OrthoDB" id="9906201at2"/>
<keyword evidence="1" id="KW-0472">Membrane</keyword>
<organism evidence="2 3">
    <name type="scientific">Lachnotalea glycerini</name>
    <dbReference type="NCBI Taxonomy" id="1763509"/>
    <lineage>
        <taxon>Bacteria</taxon>
        <taxon>Bacillati</taxon>
        <taxon>Bacillota</taxon>
        <taxon>Clostridia</taxon>
        <taxon>Lachnospirales</taxon>
        <taxon>Lachnospiraceae</taxon>
        <taxon>Lachnotalea</taxon>
    </lineage>
</organism>
<feature type="transmembrane region" description="Helical" evidence="1">
    <location>
        <begin position="71"/>
        <end position="91"/>
    </location>
</feature>
<evidence type="ECO:0000313" key="2">
    <source>
        <dbReference type="EMBL" id="RDY30276.1"/>
    </source>
</evidence>
<feature type="transmembrane region" description="Helical" evidence="1">
    <location>
        <begin position="187"/>
        <end position="206"/>
    </location>
</feature>
<feature type="transmembrane region" description="Helical" evidence="1">
    <location>
        <begin position="103"/>
        <end position="125"/>
    </location>
</feature>
<reference evidence="2 3" key="1">
    <citation type="journal article" date="2017" name="Genome Announc.">
        <title>Draft Genome Sequence of a Sporulating and Motile Strain of Lachnotalea glycerini Isolated from Water in Quebec City, Canada.</title>
        <authorList>
            <person name="Maheux A.F."/>
            <person name="Boudreau D.K."/>
            <person name="Berube E."/>
            <person name="Boissinot M."/>
            <person name="Raymond F."/>
            <person name="Brodeur S."/>
            <person name="Corbeil J."/>
            <person name="Isabel S."/>
            <person name="Omar R.F."/>
            <person name="Bergeron M.G."/>
        </authorList>
    </citation>
    <scope>NUCLEOTIDE SEQUENCE [LARGE SCALE GENOMIC DNA]</scope>
    <source>
        <strain evidence="2 3">CCRI-19302</strain>
    </source>
</reference>